<gene>
    <name evidence="1" type="ORF">O6H91_02G023900</name>
</gene>
<accession>A0ACC2EDJ1</accession>
<protein>
    <submittedName>
        <fullName evidence="1">Uncharacterized protein</fullName>
    </submittedName>
</protein>
<organism evidence="1 2">
    <name type="scientific">Diphasiastrum complanatum</name>
    <name type="common">Issler's clubmoss</name>
    <name type="synonym">Lycopodium complanatum</name>
    <dbReference type="NCBI Taxonomy" id="34168"/>
    <lineage>
        <taxon>Eukaryota</taxon>
        <taxon>Viridiplantae</taxon>
        <taxon>Streptophyta</taxon>
        <taxon>Embryophyta</taxon>
        <taxon>Tracheophyta</taxon>
        <taxon>Lycopodiopsida</taxon>
        <taxon>Lycopodiales</taxon>
        <taxon>Lycopodiaceae</taxon>
        <taxon>Lycopodioideae</taxon>
        <taxon>Diphasiastrum</taxon>
    </lineage>
</organism>
<comment type="caution">
    <text evidence="1">The sequence shown here is derived from an EMBL/GenBank/DDBJ whole genome shotgun (WGS) entry which is preliminary data.</text>
</comment>
<reference evidence="2" key="1">
    <citation type="journal article" date="2024" name="Proc. Natl. Acad. Sci. U.S.A.">
        <title>Extraordinary preservation of gene collinearity over three hundred million years revealed in homosporous lycophytes.</title>
        <authorList>
            <person name="Li C."/>
            <person name="Wickell D."/>
            <person name="Kuo L.Y."/>
            <person name="Chen X."/>
            <person name="Nie B."/>
            <person name="Liao X."/>
            <person name="Peng D."/>
            <person name="Ji J."/>
            <person name="Jenkins J."/>
            <person name="Williams M."/>
            <person name="Shu S."/>
            <person name="Plott C."/>
            <person name="Barry K."/>
            <person name="Rajasekar S."/>
            <person name="Grimwood J."/>
            <person name="Han X."/>
            <person name="Sun S."/>
            <person name="Hou Z."/>
            <person name="He W."/>
            <person name="Dai G."/>
            <person name="Sun C."/>
            <person name="Schmutz J."/>
            <person name="Leebens-Mack J.H."/>
            <person name="Li F.W."/>
            <person name="Wang L."/>
        </authorList>
    </citation>
    <scope>NUCLEOTIDE SEQUENCE [LARGE SCALE GENOMIC DNA]</scope>
    <source>
        <strain evidence="2">cv. PW_Plant_1</strain>
    </source>
</reference>
<evidence type="ECO:0000313" key="2">
    <source>
        <dbReference type="Proteomes" id="UP001162992"/>
    </source>
</evidence>
<dbReference type="Proteomes" id="UP001162992">
    <property type="component" value="Chromosome 2"/>
</dbReference>
<name>A0ACC2EDJ1_DIPCM</name>
<sequence>MMGEGDVNMTARRRFPSSAYRTALTQQVQRKLRKALESRSHRLECLRELFTDVALEVDARARDLLYKTDENALESATCKPGRGSKDSLCFYEVLAEHYAQVPDDGKEILPLFVQLWSQSFTSQIFALLFYQWLFEVATEESDGYIRYTTAFVEGANNIFWIDAQSNVRLFFPVYHYVFEIAMTSSHMNKLPVQARRDLVLLLSRFFFFYEPAHRLQDFLDHYPSFSSFGGEAADVFVIELTDQLQKVKVEPVLLHYLRCTKALEGVELQATTSTRLKTALYSFTSPGGPMYPTRPVRHAAWDTLDCLFPVGRLSRHIISLFFRLLHPYYWPVSFWNFVVNGVTAMLEQIYMVIYTICHWLFGSDHEALNI</sequence>
<proteinExistence type="predicted"/>
<dbReference type="EMBL" id="CM055093">
    <property type="protein sequence ID" value="KAJ7564579.1"/>
    <property type="molecule type" value="Genomic_DNA"/>
</dbReference>
<keyword evidence="2" id="KW-1185">Reference proteome</keyword>
<evidence type="ECO:0000313" key="1">
    <source>
        <dbReference type="EMBL" id="KAJ7564579.1"/>
    </source>
</evidence>